<organism evidence="1 2">
    <name type="scientific">Mycolicibacterium arabiense</name>
    <dbReference type="NCBI Taxonomy" id="1286181"/>
    <lineage>
        <taxon>Bacteria</taxon>
        <taxon>Bacillati</taxon>
        <taxon>Actinomycetota</taxon>
        <taxon>Actinomycetes</taxon>
        <taxon>Mycobacteriales</taxon>
        <taxon>Mycobacteriaceae</taxon>
        <taxon>Mycolicibacterium</taxon>
    </lineage>
</organism>
<dbReference type="RefSeq" id="WP_163924436.1">
    <property type="nucleotide sequence ID" value="NZ_AP022593.1"/>
</dbReference>
<proteinExistence type="predicted"/>
<evidence type="ECO:0008006" key="3">
    <source>
        <dbReference type="Google" id="ProtNLM"/>
    </source>
</evidence>
<geneLocation type="plasmid" evidence="2">
    <name>pjcm18538 dna</name>
</geneLocation>
<dbReference type="EMBL" id="AP022593">
    <property type="protein sequence ID" value="BBY52611.1"/>
    <property type="molecule type" value="Genomic_DNA"/>
</dbReference>
<keyword evidence="2" id="KW-1185">Reference proteome</keyword>
<dbReference type="InterPro" id="IPR029032">
    <property type="entry name" value="AhpD-like"/>
</dbReference>
<dbReference type="Proteomes" id="UP000467428">
    <property type="component" value="Chromosome"/>
</dbReference>
<accession>A0A7I7S8A1</accession>
<reference evidence="1 2" key="1">
    <citation type="journal article" date="2019" name="Emerg. Microbes Infect.">
        <title>Comprehensive subspecies identification of 175 nontuberculous mycobacteria species based on 7547 genomic profiles.</title>
        <authorList>
            <person name="Matsumoto Y."/>
            <person name="Kinjo T."/>
            <person name="Motooka D."/>
            <person name="Nabeya D."/>
            <person name="Jung N."/>
            <person name="Uechi K."/>
            <person name="Horii T."/>
            <person name="Iida T."/>
            <person name="Fujita J."/>
            <person name="Nakamura S."/>
        </authorList>
    </citation>
    <scope>NUCLEOTIDE SEQUENCE [LARGE SCALE GENOMIC DNA]</scope>
    <source>
        <strain evidence="1 2">JCM 18538</strain>
    </source>
</reference>
<dbReference type="Gene3D" id="1.20.1290.10">
    <property type="entry name" value="AhpD-like"/>
    <property type="match status" value="1"/>
</dbReference>
<sequence length="275" mass="28959">MDLPEAPYDLLSRMIAVSPSDLGPVNAQVRRVCADAMSLPALPSDSAASDGAAIRDFAEQFAADVSSISEAQRGAFLAATGNDAFTVTVCVFIADFVPRVSAGLAALGLPAIPEPAGWDHDVEPIDLVLNRFAPTVGAMRALDPVTTEVVRLRGAVQHACRLCKSLREGAALDAGGSESMYGDIESYETSELLDGRHKAALRFVDALIWTPSRIEPDVAAGVHEHFSASEALELTLDVMRNAANKIAVALAADAPRVAEGTERYLLGSDGQPVYA</sequence>
<gene>
    <name evidence="1" type="ORF">MARA_60790</name>
</gene>
<dbReference type="AlphaFoldDB" id="A0A7I7S8A1"/>
<dbReference type="SUPFAM" id="SSF69118">
    <property type="entry name" value="AhpD-like"/>
    <property type="match status" value="1"/>
</dbReference>
<evidence type="ECO:0000313" key="1">
    <source>
        <dbReference type="EMBL" id="BBY52611.1"/>
    </source>
</evidence>
<dbReference type="KEGG" id="marz:MARA_60790"/>
<evidence type="ECO:0000313" key="2">
    <source>
        <dbReference type="Proteomes" id="UP000467428"/>
    </source>
</evidence>
<protein>
    <recommendedName>
        <fullName evidence="3">Carboxymuconolactone decarboxylase</fullName>
    </recommendedName>
</protein>
<name>A0A7I7S8A1_9MYCO</name>